<comment type="caution">
    <text evidence="2">The sequence shown here is derived from an EMBL/GenBank/DDBJ whole genome shotgun (WGS) entry which is preliminary data.</text>
</comment>
<keyword evidence="3" id="KW-1185">Reference proteome</keyword>
<evidence type="ECO:0000313" key="3">
    <source>
        <dbReference type="Proteomes" id="UP001596447"/>
    </source>
</evidence>
<reference evidence="2" key="3">
    <citation type="submission" date="2024-09" db="EMBL/GenBank/DDBJ databases">
        <authorList>
            <person name="Sun Q."/>
        </authorList>
    </citation>
    <scope>NUCLEOTIDE SEQUENCE</scope>
    <source>
        <strain evidence="2">NBRC 114356</strain>
    </source>
</reference>
<name>A0ABD5Z172_9EURY</name>
<reference evidence="2" key="1">
    <citation type="journal article" date="2014" name="Int. J. Syst. Evol. Microbiol.">
        <title>Complete genome sequence of Corynebacterium casei LMG S-19264T (=DSM 44701T), isolated from a smear-ripened cheese.</title>
        <authorList>
            <consortium name="US DOE Joint Genome Institute (JGI-PGF)"/>
            <person name="Walter F."/>
            <person name="Albersmeier A."/>
            <person name="Kalinowski J."/>
            <person name="Ruckert C."/>
        </authorList>
    </citation>
    <scope>NUCLEOTIDE SEQUENCE [LARGE SCALE GENOMIC DNA]</scope>
    <source>
        <strain evidence="2">NBRC 114356</strain>
    </source>
</reference>
<dbReference type="InterPro" id="IPR029037">
    <property type="entry name" value="DUF1407/YfgJ-like_sf"/>
</dbReference>
<dbReference type="AlphaFoldDB" id="A0ABD5Z172"/>
<evidence type="ECO:0000313" key="2">
    <source>
        <dbReference type="EMBL" id="MFC7198919.1"/>
    </source>
</evidence>
<dbReference type="EMBL" id="JBHTAR010000002">
    <property type="protein sequence ID" value="MFC7198004.1"/>
    <property type="molecule type" value="Genomic_DNA"/>
</dbReference>
<organism evidence="2 3">
    <name type="scientific">Halospeciosus flavus</name>
    <dbReference type="NCBI Taxonomy" id="3032283"/>
    <lineage>
        <taxon>Archaea</taxon>
        <taxon>Methanobacteriati</taxon>
        <taxon>Methanobacteriota</taxon>
        <taxon>Stenosarchaea group</taxon>
        <taxon>Halobacteria</taxon>
        <taxon>Halobacteriales</taxon>
        <taxon>Halobacteriaceae</taxon>
        <taxon>Halospeciosus</taxon>
    </lineage>
</organism>
<gene>
    <name evidence="1" type="ORF">ACFQJ9_00545</name>
    <name evidence="2" type="ORF">ACFQJ9_05715</name>
</gene>
<dbReference type="EMBL" id="JBHTAR010000011">
    <property type="protein sequence ID" value="MFC7198919.1"/>
    <property type="molecule type" value="Genomic_DNA"/>
</dbReference>
<reference evidence="3" key="2">
    <citation type="journal article" date="2019" name="Int. J. Syst. Evol. Microbiol.">
        <title>The Global Catalogue of Microorganisms (GCM) 10K type strain sequencing project: providing services to taxonomists for standard genome sequencing and annotation.</title>
        <authorList>
            <consortium name="The Broad Institute Genomics Platform"/>
            <consortium name="The Broad Institute Genome Sequencing Center for Infectious Disease"/>
            <person name="Wu L."/>
            <person name="Ma J."/>
        </authorList>
    </citation>
    <scope>NUCLEOTIDE SEQUENCE [LARGE SCALE GENOMIC DNA]</scope>
    <source>
        <strain evidence="3">XZGYJ-43</strain>
    </source>
</reference>
<accession>A0ABD5Z172</accession>
<protein>
    <submittedName>
        <fullName evidence="2">Uncharacterized protein</fullName>
    </submittedName>
</protein>
<proteinExistence type="predicted"/>
<dbReference type="Proteomes" id="UP001596447">
    <property type="component" value="Unassembled WGS sequence"/>
</dbReference>
<sequence>MYNFWVRELDCVSCGHTVPLFKDYRVGNGRYDNGDKYNVLCPDCESVVYVNDWQSESSCTDCGNRFDPANGNVNRGKYNCPDCGQKYSVTDAVDEQGGYEIRLYALEYYCPACEEAGRSKSEVKGYKRAEDADHELAQKAENEWHASDDLNQYVPQVKIAKGAITQSSSISGNDLFQHGLEEWTDFYSPRQLLCLSTLLRSIDKIEDPQAREYLLLAFSDMLRTNNMMIGYQHSNNHINDVFQTNSFDVPQGAAEANVWGTEYGMGNFRSIWEMVLILTDIST</sequence>
<dbReference type="Gene3D" id="2.10.290.10">
    <property type="entry name" value="YfgJ-like"/>
    <property type="match status" value="1"/>
</dbReference>
<dbReference type="RefSeq" id="WP_279528871.1">
    <property type="nucleotide sequence ID" value="NZ_CP122312.1"/>
</dbReference>
<evidence type="ECO:0000313" key="1">
    <source>
        <dbReference type="EMBL" id="MFC7198004.1"/>
    </source>
</evidence>